<dbReference type="Pfam" id="PF00646">
    <property type="entry name" value="F-box"/>
    <property type="match status" value="1"/>
</dbReference>
<sequence length="373" mass="41889">MEHSRQRCSRERDRISDLPDDLLHGILSHLRSFPAAVRTSALSRRWRRVWASLPDLVLPNDLNHDGASSFLDIVDDALASYTADPSVHLRRLEISVPYECENVPARRLSAWLLFASRRLAGELDLLVPISLLSAHKPPPGEIELPPLERATSMSLVLGHRFLIRPPPAGVFAALVDMEIRLATMDARALEVLVSSQCPRLQNLSLLFFRLVNDSDVSISSASLRRLRFYGLNTRHLNVAAPNLQELRVSLLGEVHVAAPNLAELASDNIGHFVFAEAVRNLRRLEAADWSAMAPLMRRFDTVDELRLHADVPHKYKDQSLELVPNKLTIRNDGPSMDEEDKHWSMITHGGDGIKHLRIEDDATSGDFRTLKPP</sequence>
<evidence type="ECO:0000259" key="1">
    <source>
        <dbReference type="Pfam" id="PF00646"/>
    </source>
</evidence>
<dbReference type="Proteomes" id="UP001231189">
    <property type="component" value="Unassembled WGS sequence"/>
</dbReference>
<dbReference type="InterPro" id="IPR055312">
    <property type="entry name" value="FBL15-like"/>
</dbReference>
<evidence type="ECO:0000313" key="3">
    <source>
        <dbReference type="Proteomes" id="UP001231189"/>
    </source>
</evidence>
<dbReference type="InterPro" id="IPR036047">
    <property type="entry name" value="F-box-like_dom_sf"/>
</dbReference>
<dbReference type="Gene3D" id="1.20.1280.50">
    <property type="match status" value="1"/>
</dbReference>
<evidence type="ECO:0000313" key="2">
    <source>
        <dbReference type="EMBL" id="KAK1694272.1"/>
    </source>
</evidence>
<dbReference type="PANTHER" id="PTHR34709">
    <property type="entry name" value="OS10G0396666 PROTEIN"/>
    <property type="match status" value="1"/>
</dbReference>
<protein>
    <recommendedName>
        <fullName evidence="1">F-box domain-containing protein</fullName>
    </recommendedName>
</protein>
<comment type="caution">
    <text evidence="2">The sequence shown here is derived from an EMBL/GenBank/DDBJ whole genome shotgun (WGS) entry which is preliminary data.</text>
</comment>
<dbReference type="EMBL" id="JAUUTY010000001">
    <property type="protein sequence ID" value="KAK1694272.1"/>
    <property type="molecule type" value="Genomic_DNA"/>
</dbReference>
<organism evidence="2 3">
    <name type="scientific">Lolium multiflorum</name>
    <name type="common">Italian ryegrass</name>
    <name type="synonym">Lolium perenne subsp. multiflorum</name>
    <dbReference type="NCBI Taxonomy" id="4521"/>
    <lineage>
        <taxon>Eukaryota</taxon>
        <taxon>Viridiplantae</taxon>
        <taxon>Streptophyta</taxon>
        <taxon>Embryophyta</taxon>
        <taxon>Tracheophyta</taxon>
        <taxon>Spermatophyta</taxon>
        <taxon>Magnoliopsida</taxon>
        <taxon>Liliopsida</taxon>
        <taxon>Poales</taxon>
        <taxon>Poaceae</taxon>
        <taxon>BOP clade</taxon>
        <taxon>Pooideae</taxon>
        <taxon>Poodae</taxon>
        <taxon>Poeae</taxon>
        <taxon>Poeae Chloroplast Group 2 (Poeae type)</taxon>
        <taxon>Loliodinae</taxon>
        <taxon>Loliinae</taxon>
        <taxon>Lolium</taxon>
    </lineage>
</organism>
<gene>
    <name evidence="2" type="ORF">QYE76_010969</name>
</gene>
<accession>A0AAD8TYA0</accession>
<proteinExistence type="predicted"/>
<feature type="domain" description="F-box" evidence="1">
    <location>
        <begin position="15"/>
        <end position="54"/>
    </location>
</feature>
<dbReference type="PANTHER" id="PTHR34709:SF68">
    <property type="entry name" value="OS07G0550432 PROTEIN"/>
    <property type="match status" value="1"/>
</dbReference>
<dbReference type="SUPFAM" id="SSF81383">
    <property type="entry name" value="F-box domain"/>
    <property type="match status" value="1"/>
</dbReference>
<dbReference type="InterPro" id="IPR001810">
    <property type="entry name" value="F-box_dom"/>
</dbReference>
<reference evidence="2" key="1">
    <citation type="submission" date="2023-07" db="EMBL/GenBank/DDBJ databases">
        <title>A chromosome-level genome assembly of Lolium multiflorum.</title>
        <authorList>
            <person name="Chen Y."/>
            <person name="Copetti D."/>
            <person name="Kolliker R."/>
            <person name="Studer B."/>
        </authorList>
    </citation>
    <scope>NUCLEOTIDE SEQUENCE</scope>
    <source>
        <strain evidence="2">02402/16</strain>
        <tissue evidence="2">Leaf</tissue>
    </source>
</reference>
<dbReference type="AlphaFoldDB" id="A0AAD8TYA0"/>
<keyword evidence="3" id="KW-1185">Reference proteome</keyword>
<name>A0AAD8TYA0_LOLMU</name>